<organism evidence="11 12">
    <name type="scientific">Mesoterricola silvestris</name>
    <dbReference type="NCBI Taxonomy" id="2927979"/>
    <lineage>
        <taxon>Bacteria</taxon>
        <taxon>Pseudomonadati</taxon>
        <taxon>Acidobacteriota</taxon>
        <taxon>Holophagae</taxon>
        <taxon>Holophagales</taxon>
        <taxon>Holophagaceae</taxon>
        <taxon>Mesoterricola</taxon>
    </lineage>
</organism>
<evidence type="ECO:0000256" key="9">
    <source>
        <dbReference type="SAM" id="Phobius"/>
    </source>
</evidence>
<dbReference type="EMBL" id="AP027080">
    <property type="protein sequence ID" value="BDU71395.1"/>
    <property type="molecule type" value="Genomic_DNA"/>
</dbReference>
<name>A0AA48GL11_9BACT</name>
<reference evidence="12" key="1">
    <citation type="journal article" date="2023" name="Int. J. Syst. Evol. Microbiol.">
        <title>Mesoterricola silvestris gen. nov., sp. nov., Mesoterricola sediminis sp. nov., Geothrix oryzae sp. nov., Geothrix edaphica sp. nov., Geothrix rubra sp. nov., and Geothrix limicola sp. nov., six novel members of Acidobacteriota isolated from soils.</title>
        <authorList>
            <person name="Itoh H."/>
            <person name="Sugisawa Y."/>
            <person name="Mise K."/>
            <person name="Xu Z."/>
            <person name="Kuniyasu M."/>
            <person name="Ushijima N."/>
            <person name="Kawano K."/>
            <person name="Kobayashi E."/>
            <person name="Shiratori Y."/>
            <person name="Masuda Y."/>
            <person name="Senoo K."/>
        </authorList>
    </citation>
    <scope>NUCLEOTIDE SEQUENCE [LARGE SCALE GENOMIC DNA]</scope>
    <source>
        <strain evidence="12">W79</strain>
    </source>
</reference>
<dbReference type="SMART" id="SM00387">
    <property type="entry name" value="HATPase_c"/>
    <property type="match status" value="1"/>
</dbReference>
<feature type="transmembrane region" description="Helical" evidence="9">
    <location>
        <begin position="171"/>
        <end position="192"/>
    </location>
</feature>
<keyword evidence="12" id="KW-1185">Reference proteome</keyword>
<evidence type="ECO:0000256" key="7">
    <source>
        <dbReference type="ARBA" id="ARBA00022840"/>
    </source>
</evidence>
<feature type="transmembrane region" description="Helical" evidence="9">
    <location>
        <begin position="137"/>
        <end position="159"/>
    </location>
</feature>
<dbReference type="SUPFAM" id="SSF55874">
    <property type="entry name" value="ATPase domain of HSP90 chaperone/DNA topoisomerase II/histidine kinase"/>
    <property type="match status" value="1"/>
</dbReference>
<keyword evidence="7" id="KW-0067">ATP-binding</keyword>
<evidence type="ECO:0000313" key="11">
    <source>
        <dbReference type="EMBL" id="BDU71395.1"/>
    </source>
</evidence>
<dbReference type="EC" id="2.7.13.3" evidence="2"/>
<proteinExistence type="predicted"/>
<comment type="catalytic activity">
    <reaction evidence="1">
        <text>ATP + protein L-histidine = ADP + protein N-phospho-L-histidine.</text>
        <dbReference type="EC" id="2.7.13.3"/>
    </reaction>
</comment>
<evidence type="ECO:0000256" key="2">
    <source>
        <dbReference type="ARBA" id="ARBA00012438"/>
    </source>
</evidence>
<evidence type="ECO:0000256" key="4">
    <source>
        <dbReference type="ARBA" id="ARBA00022679"/>
    </source>
</evidence>
<dbReference type="KEGG" id="msil:METEAL_05690"/>
<dbReference type="Gene3D" id="3.30.565.10">
    <property type="entry name" value="Histidine kinase-like ATPase, C-terminal domain"/>
    <property type="match status" value="1"/>
</dbReference>
<dbReference type="PANTHER" id="PTHR43065:SF46">
    <property type="entry name" value="C4-DICARBOXYLATE TRANSPORT SENSOR PROTEIN DCTB"/>
    <property type="match status" value="1"/>
</dbReference>
<dbReference type="Proteomes" id="UP001238179">
    <property type="component" value="Chromosome"/>
</dbReference>
<dbReference type="InterPro" id="IPR003661">
    <property type="entry name" value="HisK_dim/P_dom"/>
</dbReference>
<dbReference type="Gene3D" id="1.10.287.130">
    <property type="match status" value="1"/>
</dbReference>
<dbReference type="GO" id="GO:0005524">
    <property type="term" value="F:ATP binding"/>
    <property type="evidence" value="ECO:0007669"/>
    <property type="project" value="UniProtKB-KW"/>
</dbReference>
<dbReference type="GO" id="GO:0000155">
    <property type="term" value="F:phosphorelay sensor kinase activity"/>
    <property type="evidence" value="ECO:0007669"/>
    <property type="project" value="InterPro"/>
</dbReference>
<dbReference type="PANTHER" id="PTHR43065">
    <property type="entry name" value="SENSOR HISTIDINE KINASE"/>
    <property type="match status" value="1"/>
</dbReference>
<dbReference type="AlphaFoldDB" id="A0AA48GL11"/>
<keyword evidence="5" id="KW-0547">Nucleotide-binding</keyword>
<feature type="transmembrane region" description="Helical" evidence="9">
    <location>
        <begin position="271"/>
        <end position="291"/>
    </location>
</feature>
<keyword evidence="9" id="KW-1133">Transmembrane helix</keyword>
<evidence type="ECO:0000256" key="6">
    <source>
        <dbReference type="ARBA" id="ARBA00022777"/>
    </source>
</evidence>
<feature type="domain" description="Histidine kinase" evidence="10">
    <location>
        <begin position="360"/>
        <end position="571"/>
    </location>
</feature>
<feature type="transmembrane region" description="Helical" evidence="9">
    <location>
        <begin position="12"/>
        <end position="36"/>
    </location>
</feature>
<dbReference type="InterPro" id="IPR004358">
    <property type="entry name" value="Sig_transdc_His_kin-like_C"/>
</dbReference>
<evidence type="ECO:0000256" key="5">
    <source>
        <dbReference type="ARBA" id="ARBA00022741"/>
    </source>
</evidence>
<accession>A0AA48GL11</accession>
<dbReference type="PRINTS" id="PR00344">
    <property type="entry name" value="BCTRLSENSOR"/>
</dbReference>
<keyword evidence="4" id="KW-0808">Transferase</keyword>
<keyword evidence="9" id="KW-0472">Membrane</keyword>
<feature type="transmembrane region" description="Helical" evidence="9">
    <location>
        <begin position="74"/>
        <end position="94"/>
    </location>
</feature>
<dbReference type="InterPro" id="IPR036890">
    <property type="entry name" value="HATPase_C_sf"/>
</dbReference>
<evidence type="ECO:0000256" key="3">
    <source>
        <dbReference type="ARBA" id="ARBA00022553"/>
    </source>
</evidence>
<evidence type="ECO:0000259" key="10">
    <source>
        <dbReference type="PROSITE" id="PS50109"/>
    </source>
</evidence>
<evidence type="ECO:0000313" key="12">
    <source>
        <dbReference type="Proteomes" id="UP001238179"/>
    </source>
</evidence>
<dbReference type="CDD" id="cd00082">
    <property type="entry name" value="HisKA"/>
    <property type="match status" value="1"/>
</dbReference>
<feature type="transmembrane region" description="Helical" evidence="9">
    <location>
        <begin position="106"/>
        <end position="125"/>
    </location>
</feature>
<feature type="transmembrane region" description="Helical" evidence="9">
    <location>
        <begin position="204"/>
        <end position="226"/>
    </location>
</feature>
<keyword evidence="8" id="KW-0902">Two-component regulatory system</keyword>
<keyword evidence="9" id="KW-0812">Transmembrane</keyword>
<dbReference type="Pfam" id="PF02518">
    <property type="entry name" value="HATPase_c"/>
    <property type="match status" value="1"/>
</dbReference>
<dbReference type="InterPro" id="IPR003594">
    <property type="entry name" value="HATPase_dom"/>
</dbReference>
<feature type="transmembrane region" description="Helical" evidence="9">
    <location>
        <begin position="42"/>
        <end position="62"/>
    </location>
</feature>
<sequence length="575" mass="61516">MGLSTMGNVSYILSPGALYALLGGLSLALLALIPALPGRSPYYVHSALVIFFNVATAGLALAKARDLPEERTGWWIFAGGVAVSMLGNGLWLFLPLAPGAAGAMRIAAYAATPLSAAILALALWTWPWHGREGNRTLNLLGSLVFCLSFLLVPWIHGLWGPLMDGAPPARVFVVTLCSRLVLTGSLAAFLAAGDPRRLKGPLGWMLLNASLLFLQGAFLSHSFAHLDVAARSAWFALTPLVSGALFLAAYTARPVEVPSADEHHEYPLSGLLLHLPFLAASTLIVAATIRGRAPEPPVLLVFLLMTATLVLRQFLLQGQLAASHREMEARVLSRTLELERMQDVVLLNERLNAVVVLGAGLVHDLNKGLGSILSAAEVLQMELERRMKVSGFAVEAIIEAVDRSAVLSSRVMDFSRRLQEEGEVRDLRRELGALEGLLKLLVPCGVHLLLQPGQEPAPVRIHTEDLKQILLNLVANARDAMPGGGTIRVAVGKERLTGETYLDVEDTGTGIAAADHERIFEPLFTTKDPGTATGLGLASVKILLERVQGRVEVSSSLGAGTRFRLLFPAAASVHA</sequence>
<keyword evidence="3" id="KW-0597">Phosphoprotein</keyword>
<dbReference type="InterPro" id="IPR005467">
    <property type="entry name" value="His_kinase_dom"/>
</dbReference>
<feature type="transmembrane region" description="Helical" evidence="9">
    <location>
        <begin position="297"/>
        <end position="315"/>
    </location>
</feature>
<evidence type="ECO:0000256" key="1">
    <source>
        <dbReference type="ARBA" id="ARBA00000085"/>
    </source>
</evidence>
<keyword evidence="6" id="KW-0418">Kinase</keyword>
<gene>
    <name evidence="11" type="ORF">METEAL_05690</name>
</gene>
<evidence type="ECO:0000256" key="8">
    <source>
        <dbReference type="ARBA" id="ARBA00023012"/>
    </source>
</evidence>
<protein>
    <recommendedName>
        <fullName evidence="2">histidine kinase</fullName>
        <ecNumber evidence="2">2.7.13.3</ecNumber>
    </recommendedName>
</protein>
<feature type="transmembrane region" description="Helical" evidence="9">
    <location>
        <begin position="232"/>
        <end position="250"/>
    </location>
</feature>
<dbReference type="PROSITE" id="PS50109">
    <property type="entry name" value="HIS_KIN"/>
    <property type="match status" value="1"/>
</dbReference>